<sequence length="422" mass="48634">MDDSNAPCTVLFMRGQTRKYLAELLESKSKLAKLHQQNPTHTAEYFQGQWDRQRALQLKGMSVEAKEKREWLGVLLQLEEELLEARQVNVPHRQIRRIKKLVAMNAVNAAIRTAEQRHELLDLPASLVALEVQIQAVADKLGNAELLNARRGTSVRVKAILSVQVALGFLYEAAVDVIQQKADADIRTGATQQPRNEQLRKKKRVLLKKKLETYLRQASKYNRHHRPTPRLLEPTLDEVLAMDLLDPFWDEVALDHLKEPWASCERTKEGIVAFRNKVACEEELQRLGREVRQLMGWALDYQARVDRTRPNEAFGGVRVPEWKSIHSGLSKRTIRLWAHWDRGLRDVVESTKDYVYGRVEADDALLLGWQQMRARTSGSAIDIGMLPIRWEPIDADEEAEYRRVIELEEDEGNHLDWELALA</sequence>
<dbReference type="PANTHER" id="PTHR33096">
    <property type="entry name" value="CXC2 DOMAIN-CONTAINING PROTEIN"/>
    <property type="match status" value="1"/>
</dbReference>
<gene>
    <name evidence="1" type="ORF">MELLADRAFT_68613</name>
</gene>
<dbReference type="InParanoid" id="F4S7F7"/>
<keyword evidence="2" id="KW-1185">Reference proteome</keyword>
<organism evidence="2">
    <name type="scientific">Melampsora larici-populina (strain 98AG31 / pathotype 3-4-7)</name>
    <name type="common">Poplar leaf rust fungus</name>
    <dbReference type="NCBI Taxonomy" id="747676"/>
    <lineage>
        <taxon>Eukaryota</taxon>
        <taxon>Fungi</taxon>
        <taxon>Dikarya</taxon>
        <taxon>Basidiomycota</taxon>
        <taxon>Pucciniomycotina</taxon>
        <taxon>Pucciniomycetes</taxon>
        <taxon>Pucciniales</taxon>
        <taxon>Melampsoraceae</taxon>
        <taxon>Melampsora</taxon>
    </lineage>
</organism>
<protein>
    <submittedName>
        <fullName evidence="1">Uncharacterized protein</fullName>
    </submittedName>
</protein>
<dbReference type="RefSeq" id="XP_007417300.1">
    <property type="nucleotide sequence ID" value="XM_007417238.1"/>
</dbReference>
<dbReference type="EMBL" id="GL883159">
    <property type="protein sequence ID" value="EGF99401.1"/>
    <property type="molecule type" value="Genomic_DNA"/>
</dbReference>
<dbReference type="GeneID" id="18931070"/>
<accession>F4S7F7</accession>
<dbReference type="VEuPathDB" id="FungiDB:MELLADRAFT_68613"/>
<proteinExistence type="predicted"/>
<evidence type="ECO:0000313" key="1">
    <source>
        <dbReference type="EMBL" id="EGF99401.1"/>
    </source>
</evidence>
<name>F4S7F7_MELLP</name>
<dbReference type="KEGG" id="mlr:MELLADRAFT_68613"/>
<dbReference type="PANTHER" id="PTHR33096:SF1">
    <property type="entry name" value="CXC1-LIKE CYSTEINE CLUSTER ASSOCIATED WITH KDZ TRANSPOSASES DOMAIN-CONTAINING PROTEIN"/>
    <property type="match status" value="1"/>
</dbReference>
<dbReference type="HOGENOM" id="CLU_046571_2_0_1"/>
<evidence type="ECO:0000313" key="2">
    <source>
        <dbReference type="Proteomes" id="UP000001072"/>
    </source>
</evidence>
<dbReference type="Proteomes" id="UP000001072">
    <property type="component" value="Unassembled WGS sequence"/>
</dbReference>
<reference evidence="2" key="1">
    <citation type="journal article" date="2011" name="Proc. Natl. Acad. Sci. U.S.A.">
        <title>Obligate biotrophy features unraveled by the genomic analysis of rust fungi.</title>
        <authorList>
            <person name="Duplessis S."/>
            <person name="Cuomo C.A."/>
            <person name="Lin Y.-C."/>
            <person name="Aerts A."/>
            <person name="Tisserant E."/>
            <person name="Veneault-Fourrey C."/>
            <person name="Joly D.L."/>
            <person name="Hacquard S."/>
            <person name="Amselem J."/>
            <person name="Cantarel B.L."/>
            <person name="Chiu R."/>
            <person name="Coutinho P.M."/>
            <person name="Feau N."/>
            <person name="Field M."/>
            <person name="Frey P."/>
            <person name="Gelhaye E."/>
            <person name="Goldberg J."/>
            <person name="Grabherr M.G."/>
            <person name="Kodira C.D."/>
            <person name="Kohler A."/>
            <person name="Kuees U."/>
            <person name="Lindquist E.A."/>
            <person name="Lucas S.M."/>
            <person name="Mago R."/>
            <person name="Mauceli E."/>
            <person name="Morin E."/>
            <person name="Murat C."/>
            <person name="Pangilinan J.L."/>
            <person name="Park R."/>
            <person name="Pearson M."/>
            <person name="Quesneville H."/>
            <person name="Rouhier N."/>
            <person name="Sakthikumar S."/>
            <person name="Salamov A.A."/>
            <person name="Schmutz J."/>
            <person name="Selles B."/>
            <person name="Shapiro H."/>
            <person name="Tanguay P."/>
            <person name="Tuskan G.A."/>
            <person name="Henrissat B."/>
            <person name="Van de Peer Y."/>
            <person name="Rouze P."/>
            <person name="Ellis J.G."/>
            <person name="Dodds P.N."/>
            <person name="Schein J.E."/>
            <person name="Zhong S."/>
            <person name="Hamelin R.C."/>
            <person name="Grigoriev I.V."/>
            <person name="Szabo L.J."/>
            <person name="Martin F."/>
        </authorList>
    </citation>
    <scope>NUCLEOTIDE SEQUENCE [LARGE SCALE GENOMIC DNA]</scope>
    <source>
        <strain evidence="2">98AG31 / pathotype 3-4-7</strain>
    </source>
</reference>
<dbReference type="AlphaFoldDB" id="F4S7F7"/>